<comment type="cofactor">
    <cofactor evidence="14">
        <name>Zn(2+)</name>
        <dbReference type="ChEBI" id="CHEBI:29105"/>
    </cofactor>
    <text evidence="14">Binds 1 zinc ion per subunit.</text>
</comment>
<dbReference type="InterPro" id="IPR018163">
    <property type="entry name" value="Thr/Ala-tRNA-synth_IIc_edit"/>
</dbReference>
<feature type="binding site" evidence="14">
    <location>
        <position position="470"/>
    </location>
    <ligand>
        <name>Zn(2+)</name>
        <dbReference type="ChEBI" id="CHEBI:29105"/>
        <note>catalytic</note>
    </ligand>
</feature>
<dbReference type="Pfam" id="PF07973">
    <property type="entry name" value="tRNA_SAD"/>
    <property type="match status" value="1"/>
</dbReference>
<keyword evidence="11 14" id="KW-0648">Protein biosynthesis</keyword>
<dbReference type="InterPro" id="IPR006195">
    <property type="entry name" value="aa-tRNA-synth_II"/>
</dbReference>
<evidence type="ECO:0000256" key="9">
    <source>
        <dbReference type="ARBA" id="ARBA00022840"/>
    </source>
</evidence>
<dbReference type="GO" id="GO:0005524">
    <property type="term" value="F:ATP binding"/>
    <property type="evidence" value="ECO:0007669"/>
    <property type="project" value="UniProtKB-UniRule"/>
</dbReference>
<dbReference type="FunFam" id="3.30.980.10:FF:000005">
    <property type="entry name" value="Threonyl-tRNA synthetase, mitochondrial"/>
    <property type="match status" value="1"/>
</dbReference>
<dbReference type="InterPro" id="IPR002314">
    <property type="entry name" value="aa-tRNA-synt_IIb"/>
</dbReference>
<dbReference type="NCBIfam" id="TIGR00418">
    <property type="entry name" value="thrS"/>
    <property type="match status" value="1"/>
</dbReference>
<dbReference type="InterPro" id="IPR033728">
    <property type="entry name" value="ThrRS_core"/>
</dbReference>
<evidence type="ECO:0000256" key="12">
    <source>
        <dbReference type="ARBA" id="ARBA00023146"/>
    </source>
</evidence>
<evidence type="ECO:0000256" key="13">
    <source>
        <dbReference type="ARBA" id="ARBA00049515"/>
    </source>
</evidence>
<dbReference type="Gene3D" id="3.40.50.800">
    <property type="entry name" value="Anticodon-binding domain"/>
    <property type="match status" value="1"/>
</dbReference>
<dbReference type="SUPFAM" id="SSF55681">
    <property type="entry name" value="Class II aaRS and biotin synthetases"/>
    <property type="match status" value="1"/>
</dbReference>
<dbReference type="OrthoDB" id="9802304at2"/>
<dbReference type="GO" id="GO:0000049">
    <property type="term" value="F:tRNA binding"/>
    <property type="evidence" value="ECO:0007669"/>
    <property type="project" value="UniProtKB-KW"/>
</dbReference>
<comment type="catalytic activity">
    <reaction evidence="13 14">
        <text>tRNA(Thr) + L-threonine + ATP = L-threonyl-tRNA(Thr) + AMP + diphosphate + H(+)</text>
        <dbReference type="Rhea" id="RHEA:24624"/>
        <dbReference type="Rhea" id="RHEA-COMP:9670"/>
        <dbReference type="Rhea" id="RHEA-COMP:9704"/>
        <dbReference type="ChEBI" id="CHEBI:15378"/>
        <dbReference type="ChEBI" id="CHEBI:30616"/>
        <dbReference type="ChEBI" id="CHEBI:33019"/>
        <dbReference type="ChEBI" id="CHEBI:57926"/>
        <dbReference type="ChEBI" id="CHEBI:78442"/>
        <dbReference type="ChEBI" id="CHEBI:78534"/>
        <dbReference type="ChEBI" id="CHEBI:456215"/>
        <dbReference type="EC" id="6.1.1.3"/>
    </reaction>
</comment>
<feature type="binding site" evidence="14">
    <location>
        <position position="344"/>
    </location>
    <ligand>
        <name>Zn(2+)</name>
        <dbReference type="ChEBI" id="CHEBI:29105"/>
        <note>catalytic</note>
    </ligand>
</feature>
<dbReference type="FunFam" id="3.40.50.800:FF:000001">
    <property type="entry name" value="Threonine--tRNA ligase"/>
    <property type="match status" value="1"/>
</dbReference>
<keyword evidence="3 14" id="KW-0963">Cytoplasm</keyword>
<evidence type="ECO:0000256" key="10">
    <source>
        <dbReference type="ARBA" id="ARBA00022884"/>
    </source>
</evidence>
<dbReference type="InterPro" id="IPR002320">
    <property type="entry name" value="Thr-tRNA-ligase_IIa"/>
</dbReference>
<keyword evidence="4 14" id="KW-0820">tRNA-binding</keyword>
<evidence type="ECO:0000313" key="16">
    <source>
        <dbReference type="EMBL" id="REG10270.1"/>
    </source>
</evidence>
<evidence type="ECO:0000256" key="14">
    <source>
        <dbReference type="HAMAP-Rule" id="MF_00184"/>
    </source>
</evidence>
<accession>A0A347ZV13</accession>
<dbReference type="Proteomes" id="UP000256388">
    <property type="component" value="Unassembled WGS sequence"/>
</dbReference>
<dbReference type="Gene3D" id="3.30.980.10">
    <property type="entry name" value="Threonyl-trna Synthetase, Chain A, domain 2"/>
    <property type="match status" value="1"/>
</dbReference>
<dbReference type="SMART" id="SM00863">
    <property type="entry name" value="tRNA_SAD"/>
    <property type="match status" value="1"/>
</dbReference>
<keyword evidence="6 14" id="KW-0479">Metal-binding</keyword>
<feature type="domain" description="Aminoacyl-transfer RNA synthetases class-II family profile" evidence="15">
    <location>
        <begin position="200"/>
        <end position="493"/>
    </location>
</feature>
<dbReference type="InterPro" id="IPR004154">
    <property type="entry name" value="Anticodon-bd"/>
</dbReference>
<dbReference type="CDD" id="cd00771">
    <property type="entry name" value="ThrRS_core"/>
    <property type="match status" value="1"/>
</dbReference>
<sequence>MAEKIKEKYEESKLYRLRHSTAHVMAEAVLDKFPEAKIAIGPAIEDGFYYDFDLPRPITPEDLKEIEQRMQEIVKGKFDFKREVVDAEQAKELFKDQPFKLELIRDLEAGTTDEHGNPIREKPELSIYKSDTFVDLCRGPHVENTAEINPKSFKLLTVAGAYWRGDEKNAMLQRIYGTVWETPEELKEYLRVMEEAKKRDHRKLGKELDLFSSNDEIGTGLILWHPNGAKIRKIMTDFWNDEHEKSGYDFVFTPHIGKASLWETSGHLGFYKDNMYSPIDIDGQQYFLKPMNCPFHLHIYKSRIRSYRELPLRFAEMGTVYRYERSGVLHGLLRVRGFTQDDAHHFCTPEQMPDEIDFVLNFCLHILRSFGFTDFKAYLGTKPHDAIGEDSQWAEAEAALRASLDRSGLDYETDAGGGAFYGPKIDLKVKDAIGREWQLSTNQFDFNLPERFDLTYIGEDGQQHRPYMVHRALMGSMERFFGILIEHYGGAFPVWLAPIQAVAIPIADRHFDYAKQMVAQLKAQGIRASLDDRGERMNAKIRDAQKQKIPYMLVIGDQEMESGQVALRLRSGENPGPMSLDAFIAKAKQDIAEKI</sequence>
<evidence type="ECO:0000256" key="4">
    <source>
        <dbReference type="ARBA" id="ARBA00022555"/>
    </source>
</evidence>
<dbReference type="InterPro" id="IPR012947">
    <property type="entry name" value="tRNA_SAD"/>
</dbReference>
<reference evidence="16 17" key="1">
    <citation type="submission" date="2018-08" db="EMBL/GenBank/DDBJ databases">
        <title>Genomic Encyclopedia of Type Strains, Phase IV (KMG-IV): sequencing the most valuable type-strain genomes for metagenomic binning, comparative biology and taxonomic classification.</title>
        <authorList>
            <person name="Goeker M."/>
        </authorList>
    </citation>
    <scope>NUCLEOTIDE SEQUENCE [LARGE SCALE GENOMIC DNA]</scope>
    <source>
        <strain evidence="16 17">DSM 23923</strain>
    </source>
</reference>
<evidence type="ECO:0000256" key="2">
    <source>
        <dbReference type="ARBA" id="ARBA00008226"/>
    </source>
</evidence>
<dbReference type="AlphaFoldDB" id="A0A347ZV13"/>
<name>A0A347ZV13_9CHLR</name>
<dbReference type="CDD" id="cd00860">
    <property type="entry name" value="ThrRS_anticodon"/>
    <property type="match status" value="1"/>
</dbReference>
<dbReference type="GO" id="GO:0046872">
    <property type="term" value="F:metal ion binding"/>
    <property type="evidence" value="ECO:0007669"/>
    <property type="project" value="UniProtKB-KW"/>
</dbReference>
<dbReference type="InterPro" id="IPR045864">
    <property type="entry name" value="aa-tRNA-synth_II/BPL/LPL"/>
</dbReference>
<keyword evidence="8 14" id="KW-0862">Zinc</keyword>
<comment type="subunit">
    <text evidence="14">Homodimer.</text>
</comment>
<keyword evidence="10 14" id="KW-0694">RNA-binding</keyword>
<gene>
    <name evidence="14" type="primary">thrS</name>
    <name evidence="16" type="ORF">DFR64_0123</name>
</gene>
<evidence type="ECO:0000256" key="3">
    <source>
        <dbReference type="ARBA" id="ARBA00022490"/>
    </source>
</evidence>
<protein>
    <recommendedName>
        <fullName evidence="14">Threonine--tRNA ligase</fullName>
        <ecNumber evidence="14">6.1.1.3</ecNumber>
    </recommendedName>
    <alternativeName>
        <fullName evidence="14">Threonyl-tRNA synthetase</fullName>
        <shortName evidence="14">ThrRS</shortName>
    </alternativeName>
</protein>
<evidence type="ECO:0000256" key="5">
    <source>
        <dbReference type="ARBA" id="ARBA00022598"/>
    </source>
</evidence>
<evidence type="ECO:0000256" key="1">
    <source>
        <dbReference type="ARBA" id="ARBA00004496"/>
    </source>
</evidence>
<evidence type="ECO:0000313" key="17">
    <source>
        <dbReference type="Proteomes" id="UP000256388"/>
    </source>
</evidence>
<dbReference type="HAMAP" id="MF_00184">
    <property type="entry name" value="Thr_tRNA_synth"/>
    <property type="match status" value="1"/>
</dbReference>
<evidence type="ECO:0000256" key="8">
    <source>
        <dbReference type="ARBA" id="ARBA00022833"/>
    </source>
</evidence>
<keyword evidence="5 14" id="KW-0436">Ligase</keyword>
<dbReference type="InterPro" id="IPR047246">
    <property type="entry name" value="ThrRS_anticodon"/>
</dbReference>
<dbReference type="EMBL" id="QUMS01000001">
    <property type="protein sequence ID" value="REG10270.1"/>
    <property type="molecule type" value="Genomic_DNA"/>
</dbReference>
<feature type="binding site" evidence="14">
    <location>
        <position position="293"/>
    </location>
    <ligand>
        <name>Zn(2+)</name>
        <dbReference type="ChEBI" id="CHEBI:29105"/>
        <note>catalytic</note>
    </ligand>
</feature>
<comment type="similarity">
    <text evidence="2 14">Belongs to the class-II aminoacyl-tRNA synthetase family.</text>
</comment>
<dbReference type="GO" id="GO:0006435">
    <property type="term" value="P:threonyl-tRNA aminoacylation"/>
    <property type="evidence" value="ECO:0007669"/>
    <property type="project" value="UniProtKB-UniRule"/>
</dbReference>
<dbReference type="InterPro" id="IPR036621">
    <property type="entry name" value="Anticodon-bd_dom_sf"/>
</dbReference>
<evidence type="ECO:0000256" key="11">
    <source>
        <dbReference type="ARBA" id="ARBA00022917"/>
    </source>
</evidence>
<evidence type="ECO:0000259" key="15">
    <source>
        <dbReference type="PROSITE" id="PS50862"/>
    </source>
</evidence>
<evidence type="ECO:0000256" key="6">
    <source>
        <dbReference type="ARBA" id="ARBA00022723"/>
    </source>
</evidence>
<dbReference type="Gene3D" id="3.30.54.20">
    <property type="match status" value="1"/>
</dbReference>
<keyword evidence="12 14" id="KW-0030">Aminoacyl-tRNA synthetase</keyword>
<dbReference type="RefSeq" id="WP_116223462.1">
    <property type="nucleotide sequence ID" value="NZ_AP018437.1"/>
</dbReference>
<dbReference type="Pfam" id="PF00587">
    <property type="entry name" value="tRNA-synt_2b"/>
    <property type="match status" value="1"/>
</dbReference>
<dbReference type="EC" id="6.1.1.3" evidence="14"/>
<dbReference type="PROSITE" id="PS50862">
    <property type="entry name" value="AA_TRNA_LIGASE_II"/>
    <property type="match status" value="1"/>
</dbReference>
<dbReference type="PANTHER" id="PTHR11451:SF44">
    <property type="entry name" value="THREONINE--TRNA LIGASE, CHLOROPLASTIC_MITOCHONDRIAL 2"/>
    <property type="match status" value="1"/>
</dbReference>
<dbReference type="FunFam" id="3.30.930.10:FF:000019">
    <property type="entry name" value="Threonine--tRNA ligase"/>
    <property type="match status" value="1"/>
</dbReference>
<dbReference type="SUPFAM" id="SSF55186">
    <property type="entry name" value="ThrRS/AlaRS common domain"/>
    <property type="match status" value="1"/>
</dbReference>
<dbReference type="Gene3D" id="3.30.930.10">
    <property type="entry name" value="Bira Bifunctional Protein, Domain 2"/>
    <property type="match status" value="1"/>
</dbReference>
<evidence type="ECO:0000256" key="7">
    <source>
        <dbReference type="ARBA" id="ARBA00022741"/>
    </source>
</evidence>
<dbReference type="PRINTS" id="PR01047">
    <property type="entry name" value="TRNASYNTHTHR"/>
</dbReference>
<comment type="caution">
    <text evidence="14">Lacks conserved residue(s) required for the propagation of feature annotation.</text>
</comment>
<comment type="subcellular location">
    <subcellularLocation>
        <location evidence="1 14">Cytoplasm</location>
    </subcellularLocation>
</comment>
<dbReference type="GO" id="GO:0005737">
    <property type="term" value="C:cytoplasm"/>
    <property type="evidence" value="ECO:0007669"/>
    <property type="project" value="UniProtKB-SubCell"/>
</dbReference>
<proteinExistence type="inferred from homology"/>
<keyword evidence="17" id="KW-1185">Reference proteome</keyword>
<organism evidence="16 17">
    <name type="scientific">Pelolinea submarina</name>
    <dbReference type="NCBI Taxonomy" id="913107"/>
    <lineage>
        <taxon>Bacteria</taxon>
        <taxon>Bacillati</taxon>
        <taxon>Chloroflexota</taxon>
        <taxon>Anaerolineae</taxon>
        <taxon>Anaerolineales</taxon>
        <taxon>Anaerolineaceae</taxon>
        <taxon>Pelolinea</taxon>
    </lineage>
</organism>
<dbReference type="GO" id="GO:0004829">
    <property type="term" value="F:threonine-tRNA ligase activity"/>
    <property type="evidence" value="ECO:0007669"/>
    <property type="project" value="UniProtKB-UniRule"/>
</dbReference>
<comment type="caution">
    <text evidence="16">The sequence shown here is derived from an EMBL/GenBank/DDBJ whole genome shotgun (WGS) entry which is preliminary data.</text>
</comment>
<keyword evidence="7 14" id="KW-0547">Nucleotide-binding</keyword>
<dbReference type="SUPFAM" id="SSF52954">
    <property type="entry name" value="Class II aaRS ABD-related"/>
    <property type="match status" value="1"/>
</dbReference>
<dbReference type="PANTHER" id="PTHR11451">
    <property type="entry name" value="THREONINE-TRNA LIGASE"/>
    <property type="match status" value="1"/>
</dbReference>
<keyword evidence="9 14" id="KW-0067">ATP-binding</keyword>
<dbReference type="Pfam" id="PF03129">
    <property type="entry name" value="HGTP_anticodon"/>
    <property type="match status" value="1"/>
</dbReference>